<dbReference type="PANTHER" id="PTHR31297">
    <property type="entry name" value="GLUCAN ENDO-1,6-BETA-GLUCOSIDASE B"/>
    <property type="match status" value="1"/>
</dbReference>
<comment type="similarity">
    <text evidence="1 4">Belongs to the glycosyl hydrolase 5 (cellulase A) family.</text>
</comment>
<keyword evidence="8" id="KW-1185">Reference proteome</keyword>
<protein>
    <recommendedName>
        <fullName evidence="6">Glycoside hydrolase family 5 domain-containing protein</fullName>
    </recommendedName>
</protein>
<dbReference type="InterPro" id="IPR017853">
    <property type="entry name" value="GH"/>
</dbReference>
<keyword evidence="3 4" id="KW-0326">Glycosidase</keyword>
<dbReference type="InterPro" id="IPR050386">
    <property type="entry name" value="Glycosyl_hydrolase_5"/>
</dbReference>
<evidence type="ECO:0000313" key="8">
    <source>
        <dbReference type="Proteomes" id="UP001465976"/>
    </source>
</evidence>
<accession>A0ABR3EN59</accession>
<evidence type="ECO:0000256" key="4">
    <source>
        <dbReference type="RuleBase" id="RU361153"/>
    </source>
</evidence>
<reference evidence="7 8" key="1">
    <citation type="submission" date="2024-02" db="EMBL/GenBank/DDBJ databases">
        <title>A draft genome for the cacao thread blight pathogen Marasmius crinis-equi.</title>
        <authorList>
            <person name="Cohen S.P."/>
            <person name="Baruah I.K."/>
            <person name="Amoako-Attah I."/>
            <person name="Bukari Y."/>
            <person name="Meinhardt L.W."/>
            <person name="Bailey B.A."/>
        </authorList>
    </citation>
    <scope>NUCLEOTIDE SEQUENCE [LARGE SCALE GENOMIC DNA]</scope>
    <source>
        <strain evidence="7 8">GH-76</strain>
    </source>
</reference>
<dbReference type="EMBL" id="JBAHYK010002876">
    <property type="protein sequence ID" value="KAL0564292.1"/>
    <property type="molecule type" value="Genomic_DNA"/>
</dbReference>
<evidence type="ECO:0000313" key="7">
    <source>
        <dbReference type="EMBL" id="KAL0564292.1"/>
    </source>
</evidence>
<name>A0ABR3EN59_9AGAR</name>
<dbReference type="InterPro" id="IPR001547">
    <property type="entry name" value="Glyco_hydro_5"/>
</dbReference>
<keyword evidence="2 4" id="KW-0378">Hydrolase</keyword>
<dbReference type="Gene3D" id="3.20.20.80">
    <property type="entry name" value="Glycosidases"/>
    <property type="match status" value="1"/>
</dbReference>
<dbReference type="Proteomes" id="UP001465976">
    <property type="component" value="Unassembled WGS sequence"/>
</dbReference>
<evidence type="ECO:0000256" key="5">
    <source>
        <dbReference type="SAM" id="SignalP"/>
    </source>
</evidence>
<dbReference type="SUPFAM" id="SSF51445">
    <property type="entry name" value="(Trans)glycosidases"/>
    <property type="match status" value="1"/>
</dbReference>
<keyword evidence="5" id="KW-0732">Signal</keyword>
<evidence type="ECO:0000256" key="2">
    <source>
        <dbReference type="ARBA" id="ARBA00022801"/>
    </source>
</evidence>
<organism evidence="7 8">
    <name type="scientific">Marasmius crinis-equi</name>
    <dbReference type="NCBI Taxonomy" id="585013"/>
    <lineage>
        <taxon>Eukaryota</taxon>
        <taxon>Fungi</taxon>
        <taxon>Dikarya</taxon>
        <taxon>Basidiomycota</taxon>
        <taxon>Agaricomycotina</taxon>
        <taxon>Agaricomycetes</taxon>
        <taxon>Agaricomycetidae</taxon>
        <taxon>Agaricales</taxon>
        <taxon>Marasmiineae</taxon>
        <taxon>Marasmiaceae</taxon>
        <taxon>Marasmius</taxon>
    </lineage>
</organism>
<sequence>MKIFSLLSSLLCSLTLVNAKPDKIYGVNLGSWDSWFNQPDVDQLASLGINTVRIPLGYWLVEPLVDRRTEFYPRGGLSHLRRGLSQLKRAGIEVILDHHALPGVQTPNQMFAGRCTSDVQFYTDKNYQRALTWTAVMTTLSHIDSEFSTVFAIEAVNEPIMDANQTPGYGEFQKNFVLTMRVVEAILGIEVFAPGVPALHFDNSDIPTAFGKVASDGDLQSKLPRQVLQAIGDAAPIIQEIVHNTVKDDSALQIQGSNASRKPLVTNFMDINWQNNNPANPADAAIGPIGFDNHLYYSFGGVADPNEQAYLTSICNLKRVENDAALRNSPLWFGEWGLPTQFKASDEFLVKWADAQKLAYTKGAGWIFWNFKIETGTKEAGDTARQWSYVEGVRRGYLTKNPAQLHDPHVCDPYIQK</sequence>
<dbReference type="PANTHER" id="PTHR31297:SF42">
    <property type="entry name" value="GLYCOSIDE HYDROLASE FAMILY 5 DOMAIN-CONTAINING PROTEIN"/>
    <property type="match status" value="1"/>
</dbReference>
<feature type="signal peptide" evidence="5">
    <location>
        <begin position="1"/>
        <end position="19"/>
    </location>
</feature>
<evidence type="ECO:0000256" key="1">
    <source>
        <dbReference type="ARBA" id="ARBA00005641"/>
    </source>
</evidence>
<evidence type="ECO:0000256" key="3">
    <source>
        <dbReference type="ARBA" id="ARBA00023295"/>
    </source>
</evidence>
<feature type="chain" id="PRO_5045319567" description="Glycoside hydrolase family 5 domain-containing protein" evidence="5">
    <location>
        <begin position="20"/>
        <end position="417"/>
    </location>
</feature>
<dbReference type="Pfam" id="PF00150">
    <property type="entry name" value="Cellulase"/>
    <property type="match status" value="1"/>
</dbReference>
<proteinExistence type="inferred from homology"/>
<evidence type="ECO:0000259" key="6">
    <source>
        <dbReference type="Pfam" id="PF00150"/>
    </source>
</evidence>
<comment type="caution">
    <text evidence="7">The sequence shown here is derived from an EMBL/GenBank/DDBJ whole genome shotgun (WGS) entry which is preliminary data.</text>
</comment>
<gene>
    <name evidence="7" type="ORF">V5O48_017760</name>
</gene>
<feature type="domain" description="Glycoside hydrolase family 5" evidence="6">
    <location>
        <begin position="27"/>
        <end position="165"/>
    </location>
</feature>